<dbReference type="AlphaFoldDB" id="A0A5N0V8T3"/>
<evidence type="ECO:0000313" key="2">
    <source>
        <dbReference type="EMBL" id="KAA9161643.1"/>
    </source>
</evidence>
<dbReference type="EMBL" id="VMNW02000016">
    <property type="protein sequence ID" value="KAA9161643.1"/>
    <property type="molecule type" value="Genomic_DNA"/>
</dbReference>
<dbReference type="Proteomes" id="UP000319769">
    <property type="component" value="Unassembled WGS sequence"/>
</dbReference>
<feature type="domain" description="DUF427" evidence="1">
    <location>
        <begin position="23"/>
        <end position="114"/>
    </location>
</feature>
<evidence type="ECO:0000259" key="1">
    <source>
        <dbReference type="Pfam" id="PF04248"/>
    </source>
</evidence>
<keyword evidence="3" id="KW-1185">Reference proteome</keyword>
<evidence type="ECO:0000313" key="3">
    <source>
        <dbReference type="Proteomes" id="UP000319769"/>
    </source>
</evidence>
<dbReference type="PANTHER" id="PTHR34310:SF8">
    <property type="entry name" value="CONSERVED PROTEIN"/>
    <property type="match status" value="1"/>
</dbReference>
<dbReference type="InterPro" id="IPR038694">
    <property type="entry name" value="DUF427_sf"/>
</dbReference>
<dbReference type="Gene3D" id="2.170.150.40">
    <property type="entry name" value="Domain of unknown function (DUF427)"/>
    <property type="match status" value="1"/>
</dbReference>
<dbReference type="InterPro" id="IPR007361">
    <property type="entry name" value="DUF427"/>
</dbReference>
<gene>
    <name evidence="2" type="ORF">FPZ12_014145</name>
</gene>
<dbReference type="Pfam" id="PF04248">
    <property type="entry name" value="NTP_transf_9"/>
    <property type="match status" value="1"/>
</dbReference>
<dbReference type="PANTHER" id="PTHR34310">
    <property type="entry name" value="DUF427 DOMAIN PROTEIN (AFU_ORTHOLOGUE AFUA_3G02220)"/>
    <property type="match status" value="1"/>
</dbReference>
<dbReference type="OrthoDB" id="285364at2"/>
<name>A0A5N0V8T3_9PSEU</name>
<sequence>MTRSMKVPGPDHPITIEQSTEHVRVHAGGKLIADTSSPLVLHEAGYPGVYYIPLADVEQGALEKTTSTTYCPYKGEASYYSIIGAEEGTDAVWTYESPYPAVGEIAGHVAFYPDRVEFGTD</sequence>
<organism evidence="2 3">
    <name type="scientific">Amycolatopsis acidicola</name>
    <dbReference type="NCBI Taxonomy" id="2596893"/>
    <lineage>
        <taxon>Bacteria</taxon>
        <taxon>Bacillati</taxon>
        <taxon>Actinomycetota</taxon>
        <taxon>Actinomycetes</taxon>
        <taxon>Pseudonocardiales</taxon>
        <taxon>Pseudonocardiaceae</taxon>
        <taxon>Amycolatopsis</taxon>
    </lineage>
</organism>
<proteinExistence type="predicted"/>
<reference evidence="2" key="1">
    <citation type="submission" date="2019-09" db="EMBL/GenBank/DDBJ databases">
        <authorList>
            <person name="Teo W.F.A."/>
            <person name="Duangmal K."/>
        </authorList>
    </citation>
    <scope>NUCLEOTIDE SEQUENCE [LARGE SCALE GENOMIC DNA]</scope>
    <source>
        <strain evidence="2">K81G1</strain>
    </source>
</reference>
<accession>A0A5N0V8T3</accession>
<protein>
    <submittedName>
        <fullName evidence="2">DUF427 domain-containing protein</fullName>
    </submittedName>
</protein>
<comment type="caution">
    <text evidence="2">The sequence shown here is derived from an EMBL/GenBank/DDBJ whole genome shotgun (WGS) entry which is preliminary data.</text>
</comment>